<evidence type="ECO:0000259" key="2">
    <source>
        <dbReference type="Pfam" id="PF20441"/>
    </source>
</evidence>
<evidence type="ECO:0000313" key="3">
    <source>
        <dbReference type="EMBL" id="MPM39872.1"/>
    </source>
</evidence>
<dbReference type="InterPro" id="IPR027417">
    <property type="entry name" value="P-loop_NTPase"/>
</dbReference>
<dbReference type="GO" id="GO:0004519">
    <property type="term" value="F:endonuclease activity"/>
    <property type="evidence" value="ECO:0007669"/>
    <property type="project" value="InterPro"/>
</dbReference>
<gene>
    <name evidence="3" type="ORF">SDC9_86508</name>
</gene>
<protein>
    <recommendedName>
        <fullName evidence="4">Phage terminase large subunit N-terminal domain-containing protein</fullName>
    </recommendedName>
</protein>
<feature type="domain" description="Terminase large subunit-like endonuclease" evidence="2">
    <location>
        <begin position="122"/>
        <end position="403"/>
    </location>
</feature>
<sequence>MFNEAANMRSQSPALRTCTQKRQSDIYFSRTFSFLKALAADTKTMDGLNTHFFSLDEWHEARTSKVYDVMKQSQSARTQPMAWLISTNGFIREAFFDDKYTYYSHVALWDEGFEDYRTLPLIYELDSRDEWDKPEYWEKANPGLGKIKSVSALADLVAMAKRDPKTLPTVLTKDFNVPENTAEAWLTYDSAVNTTVMPMETLEHSYAIGGCDLSATRDLTCATLLVVKPGDARFFVLQKYFLPKPRVDEVESASSREAPYKLWADNDWLTICDGATVDYRAVTEWFVEMVTVHDIRPLWIGYDRALSGYWREEMESYGFDMEQIAQGPFTWTYPMKRLGGLFEEHRIISNNNPMLRWCVLNTGVKTLNKDGINSIQPIRTGKTKRIDGMVSLLNAYTCFCNHEEEYLRYVR</sequence>
<comment type="caution">
    <text evidence="3">The sequence shown here is derived from an EMBL/GenBank/DDBJ whole genome shotgun (WGS) entry which is preliminary data.</text>
</comment>
<dbReference type="InterPro" id="IPR005021">
    <property type="entry name" value="Terminase_largesu-like"/>
</dbReference>
<evidence type="ECO:0000259" key="1">
    <source>
        <dbReference type="Pfam" id="PF03354"/>
    </source>
</evidence>
<dbReference type="Gene3D" id="3.40.50.300">
    <property type="entry name" value="P-loop containing nucleotide triphosphate hydrolases"/>
    <property type="match status" value="1"/>
</dbReference>
<dbReference type="Pfam" id="PF20441">
    <property type="entry name" value="TerL_nuclease"/>
    <property type="match status" value="1"/>
</dbReference>
<dbReference type="Pfam" id="PF03354">
    <property type="entry name" value="TerL_ATPase"/>
    <property type="match status" value="1"/>
</dbReference>
<dbReference type="InterPro" id="IPR046461">
    <property type="entry name" value="TerL_ATPase"/>
</dbReference>
<evidence type="ECO:0008006" key="4">
    <source>
        <dbReference type="Google" id="ProtNLM"/>
    </source>
</evidence>
<dbReference type="PANTHER" id="PTHR41287:SF1">
    <property type="entry name" value="PROTEIN YMFN"/>
    <property type="match status" value="1"/>
</dbReference>
<dbReference type="InterPro" id="IPR046462">
    <property type="entry name" value="TerL_nuclease"/>
</dbReference>
<dbReference type="PANTHER" id="PTHR41287">
    <property type="match status" value="1"/>
</dbReference>
<dbReference type="AlphaFoldDB" id="A0A644ZG51"/>
<dbReference type="EMBL" id="VSSQ01008796">
    <property type="protein sequence ID" value="MPM39872.1"/>
    <property type="molecule type" value="Genomic_DNA"/>
</dbReference>
<name>A0A644ZG51_9ZZZZ</name>
<proteinExistence type="predicted"/>
<organism evidence="3">
    <name type="scientific">bioreactor metagenome</name>
    <dbReference type="NCBI Taxonomy" id="1076179"/>
    <lineage>
        <taxon>unclassified sequences</taxon>
        <taxon>metagenomes</taxon>
        <taxon>ecological metagenomes</taxon>
    </lineage>
</organism>
<accession>A0A644ZG51</accession>
<feature type="domain" description="Terminase large subunit-like ATPase" evidence="1">
    <location>
        <begin position="8"/>
        <end position="103"/>
    </location>
</feature>
<reference evidence="3" key="1">
    <citation type="submission" date="2019-08" db="EMBL/GenBank/DDBJ databases">
        <authorList>
            <person name="Kucharzyk K."/>
            <person name="Murdoch R.W."/>
            <person name="Higgins S."/>
            <person name="Loffler F."/>
        </authorList>
    </citation>
    <scope>NUCLEOTIDE SEQUENCE</scope>
</reference>